<organism evidence="1">
    <name type="scientific">Physcomitrium patens</name>
    <name type="common">Spreading-leaved earth moss</name>
    <name type="synonym">Physcomitrella patens</name>
    <dbReference type="NCBI Taxonomy" id="3218"/>
    <lineage>
        <taxon>Eukaryota</taxon>
        <taxon>Viridiplantae</taxon>
        <taxon>Streptophyta</taxon>
        <taxon>Embryophyta</taxon>
        <taxon>Bryophyta</taxon>
        <taxon>Bryophytina</taxon>
        <taxon>Bryopsida</taxon>
        <taxon>Funariidae</taxon>
        <taxon>Funariales</taxon>
        <taxon>Funariaceae</taxon>
        <taxon>Physcomitrium</taxon>
    </lineage>
</organism>
<reference evidence="1 3" key="1">
    <citation type="journal article" date="2008" name="Science">
        <title>The Physcomitrella genome reveals evolutionary insights into the conquest of land by plants.</title>
        <authorList>
            <person name="Rensing S."/>
            <person name="Lang D."/>
            <person name="Zimmer A."/>
            <person name="Terry A."/>
            <person name="Salamov A."/>
            <person name="Shapiro H."/>
            <person name="Nishiyama T."/>
            <person name="Perroud P.-F."/>
            <person name="Lindquist E."/>
            <person name="Kamisugi Y."/>
            <person name="Tanahashi T."/>
            <person name="Sakakibara K."/>
            <person name="Fujita T."/>
            <person name="Oishi K."/>
            <person name="Shin-I T."/>
            <person name="Kuroki Y."/>
            <person name="Toyoda A."/>
            <person name="Suzuki Y."/>
            <person name="Hashimoto A."/>
            <person name="Yamaguchi K."/>
            <person name="Sugano A."/>
            <person name="Kohara Y."/>
            <person name="Fujiyama A."/>
            <person name="Anterola A."/>
            <person name="Aoki S."/>
            <person name="Ashton N."/>
            <person name="Barbazuk W.B."/>
            <person name="Barker E."/>
            <person name="Bennetzen J."/>
            <person name="Bezanilla M."/>
            <person name="Blankenship R."/>
            <person name="Cho S.H."/>
            <person name="Dutcher S."/>
            <person name="Estelle M."/>
            <person name="Fawcett J.A."/>
            <person name="Gundlach H."/>
            <person name="Hanada K."/>
            <person name="Heyl A."/>
            <person name="Hicks K.A."/>
            <person name="Hugh J."/>
            <person name="Lohr M."/>
            <person name="Mayer K."/>
            <person name="Melkozernov A."/>
            <person name="Murata T."/>
            <person name="Nelson D."/>
            <person name="Pils B."/>
            <person name="Prigge M."/>
            <person name="Reiss B."/>
            <person name="Renner T."/>
            <person name="Rombauts S."/>
            <person name="Rushton P."/>
            <person name="Sanderfoot A."/>
            <person name="Schween G."/>
            <person name="Shiu S.-H."/>
            <person name="Stueber K."/>
            <person name="Theodoulou F.L."/>
            <person name="Tu H."/>
            <person name="Van de Peer Y."/>
            <person name="Verrier P.J."/>
            <person name="Waters E."/>
            <person name="Wood A."/>
            <person name="Yang L."/>
            <person name="Cove D."/>
            <person name="Cuming A."/>
            <person name="Hasebe M."/>
            <person name="Lucas S."/>
            <person name="Mishler D.B."/>
            <person name="Reski R."/>
            <person name="Grigoriev I."/>
            <person name="Quatrano R.S."/>
            <person name="Boore J.L."/>
        </authorList>
    </citation>
    <scope>NUCLEOTIDE SEQUENCE [LARGE SCALE GENOMIC DNA]</scope>
    <source>
        <strain evidence="2 3">cv. Gransden 2004</strain>
    </source>
</reference>
<evidence type="ECO:0000313" key="1">
    <source>
        <dbReference type="EMBL" id="PNR57986.1"/>
    </source>
</evidence>
<reference evidence="1 3" key="2">
    <citation type="journal article" date="2018" name="Plant J.">
        <title>The Physcomitrella patens chromosome-scale assembly reveals moss genome structure and evolution.</title>
        <authorList>
            <person name="Lang D."/>
            <person name="Ullrich K.K."/>
            <person name="Murat F."/>
            <person name="Fuchs J."/>
            <person name="Jenkins J."/>
            <person name="Haas F.B."/>
            <person name="Piednoel M."/>
            <person name="Gundlach H."/>
            <person name="Van Bel M."/>
            <person name="Meyberg R."/>
            <person name="Vives C."/>
            <person name="Morata J."/>
            <person name="Symeonidi A."/>
            <person name="Hiss M."/>
            <person name="Muchero W."/>
            <person name="Kamisugi Y."/>
            <person name="Saleh O."/>
            <person name="Blanc G."/>
            <person name="Decker E.L."/>
            <person name="van Gessel N."/>
            <person name="Grimwood J."/>
            <person name="Hayes R.D."/>
            <person name="Graham S.W."/>
            <person name="Gunter L.E."/>
            <person name="McDaniel S.F."/>
            <person name="Hoernstein S.N.W."/>
            <person name="Larsson A."/>
            <person name="Li F.W."/>
            <person name="Perroud P.F."/>
            <person name="Phillips J."/>
            <person name="Ranjan P."/>
            <person name="Rokshar D.S."/>
            <person name="Rothfels C.J."/>
            <person name="Schneider L."/>
            <person name="Shu S."/>
            <person name="Stevenson D.W."/>
            <person name="Thummler F."/>
            <person name="Tillich M."/>
            <person name="Villarreal Aguilar J.C."/>
            <person name="Widiez T."/>
            <person name="Wong G.K."/>
            <person name="Wymore A."/>
            <person name="Zhang Y."/>
            <person name="Zimmer A.D."/>
            <person name="Quatrano R.S."/>
            <person name="Mayer K.F.X."/>
            <person name="Goodstein D."/>
            <person name="Casacuberta J.M."/>
            <person name="Vandepoele K."/>
            <person name="Reski R."/>
            <person name="Cuming A.C."/>
            <person name="Tuskan G.A."/>
            <person name="Maumus F."/>
            <person name="Salse J."/>
            <person name="Schmutz J."/>
            <person name="Rensing S.A."/>
        </authorList>
    </citation>
    <scope>NUCLEOTIDE SEQUENCE [LARGE SCALE GENOMIC DNA]</scope>
    <source>
        <strain evidence="2 3">cv. Gransden 2004</strain>
    </source>
</reference>
<name>A9TQI1_PHYPA</name>
<dbReference type="InParanoid" id="A9TQI1"/>
<dbReference type="Gramene" id="Pp3c3_26110V3.1">
    <property type="protein sequence ID" value="PAC:32945079.CDS.1"/>
    <property type="gene ID" value="Pp3c3_26110"/>
</dbReference>
<gene>
    <name evidence="1" type="ORF">PHYPA_004981</name>
</gene>
<dbReference type="EnsemblPlants" id="Pp3c3_26110V3.1">
    <property type="protein sequence ID" value="PAC:32945079.CDS.1"/>
    <property type="gene ID" value="Pp3c3_26110"/>
</dbReference>
<protein>
    <submittedName>
        <fullName evidence="1 2">Uncharacterized protein</fullName>
    </submittedName>
</protein>
<evidence type="ECO:0000313" key="2">
    <source>
        <dbReference type="EnsemblPlants" id="PAC:32945079.CDS.1"/>
    </source>
</evidence>
<dbReference type="PaxDb" id="3218-PP1S288_55V6.1"/>
<dbReference type="AlphaFoldDB" id="A9TQI1"/>
<accession>A9TQI1</accession>
<dbReference type="Proteomes" id="UP000006727">
    <property type="component" value="Chromosome 3"/>
</dbReference>
<evidence type="ECO:0000313" key="3">
    <source>
        <dbReference type="Proteomes" id="UP000006727"/>
    </source>
</evidence>
<dbReference type="EMBL" id="ABEU02000003">
    <property type="protein sequence ID" value="PNR57986.1"/>
    <property type="molecule type" value="Genomic_DNA"/>
</dbReference>
<sequence>MPVKGSKSMNPVAAVQQCYPLKDHIHWLSSTLFCRLPTKSSGLQISMASTNMFYIILHAMPSCWTRGSELSKTPGSSNSERSPMFVCSFYMSYSATNAICGLFQQLVQRITMSVVFCDSKV</sequence>
<reference evidence="2" key="3">
    <citation type="submission" date="2020-12" db="UniProtKB">
        <authorList>
            <consortium name="EnsemblPlants"/>
        </authorList>
    </citation>
    <scope>IDENTIFICATION</scope>
</reference>
<keyword evidence="3" id="KW-1185">Reference proteome</keyword>
<dbReference type="HOGENOM" id="CLU_2042034_0_0_1"/>
<proteinExistence type="predicted"/>